<organism evidence="1 2">
    <name type="scientific">Sinocyclocheilus rhinocerous</name>
    <dbReference type="NCBI Taxonomy" id="307959"/>
    <lineage>
        <taxon>Eukaryota</taxon>
        <taxon>Metazoa</taxon>
        <taxon>Chordata</taxon>
        <taxon>Craniata</taxon>
        <taxon>Vertebrata</taxon>
        <taxon>Euteleostomi</taxon>
        <taxon>Actinopterygii</taxon>
        <taxon>Neopterygii</taxon>
        <taxon>Teleostei</taxon>
        <taxon>Ostariophysi</taxon>
        <taxon>Cypriniformes</taxon>
        <taxon>Cyprinidae</taxon>
        <taxon>Cyprininae</taxon>
        <taxon>Sinocyclocheilus</taxon>
    </lineage>
</organism>
<dbReference type="AlphaFoldDB" id="A0A673JL80"/>
<evidence type="ECO:0000313" key="1">
    <source>
        <dbReference type="Ensembl" id="ENSSRHP00000052577.1"/>
    </source>
</evidence>
<dbReference type="GO" id="GO:0008009">
    <property type="term" value="F:chemokine activity"/>
    <property type="evidence" value="ECO:0007669"/>
    <property type="project" value="InterPro"/>
</dbReference>
<evidence type="ECO:0008006" key="3">
    <source>
        <dbReference type="Google" id="ProtNLM"/>
    </source>
</evidence>
<proteinExistence type="predicted"/>
<sequence>MRASTAPAAPVWCCFDFIDFQIPSKRIVGAVDTDSHCPNAKSCTFPIFRFAYFSCVKQFNWWSESSRISSEIS</sequence>
<reference evidence="1" key="2">
    <citation type="submission" date="2025-09" db="UniProtKB">
        <authorList>
            <consortium name="Ensembl"/>
        </authorList>
    </citation>
    <scope>IDENTIFICATION</scope>
</reference>
<accession>A0A673JL80</accession>
<dbReference type="InterPro" id="IPR036048">
    <property type="entry name" value="Interleukin_8-like_sf"/>
</dbReference>
<dbReference type="GO" id="GO:0006955">
    <property type="term" value="P:immune response"/>
    <property type="evidence" value="ECO:0007669"/>
    <property type="project" value="InterPro"/>
</dbReference>
<dbReference type="GO" id="GO:0005576">
    <property type="term" value="C:extracellular region"/>
    <property type="evidence" value="ECO:0007669"/>
    <property type="project" value="InterPro"/>
</dbReference>
<evidence type="ECO:0000313" key="2">
    <source>
        <dbReference type="Proteomes" id="UP000472270"/>
    </source>
</evidence>
<dbReference type="Ensembl" id="ENSSRHT00000054052.1">
    <property type="protein sequence ID" value="ENSSRHP00000052577.1"/>
    <property type="gene ID" value="ENSSRHG00000026463.1"/>
</dbReference>
<keyword evidence="2" id="KW-1185">Reference proteome</keyword>
<protein>
    <recommendedName>
        <fullName evidence="3">Chemokine interleukin-8-like domain-containing protein</fullName>
    </recommendedName>
</protein>
<reference evidence="1" key="1">
    <citation type="submission" date="2025-08" db="UniProtKB">
        <authorList>
            <consortium name="Ensembl"/>
        </authorList>
    </citation>
    <scope>IDENTIFICATION</scope>
</reference>
<name>A0A673JL80_9TELE</name>
<dbReference type="SUPFAM" id="SSF54117">
    <property type="entry name" value="Interleukin 8-like chemokines"/>
    <property type="match status" value="1"/>
</dbReference>
<dbReference type="Proteomes" id="UP000472270">
    <property type="component" value="Unassembled WGS sequence"/>
</dbReference>